<dbReference type="RefSeq" id="WP_173041536.1">
    <property type="nucleotide sequence ID" value="NZ_AP022870.1"/>
</dbReference>
<evidence type="ECO:0000259" key="14">
    <source>
        <dbReference type="Pfam" id="PF22618"/>
    </source>
</evidence>
<dbReference type="GO" id="GO:0016989">
    <property type="term" value="F:sigma factor antagonist activity"/>
    <property type="evidence" value="ECO:0007669"/>
    <property type="project" value="TreeGrafter"/>
</dbReference>
<dbReference type="EMBL" id="AP022870">
    <property type="protein sequence ID" value="BCB81790.1"/>
    <property type="molecule type" value="Genomic_DNA"/>
</dbReference>
<dbReference type="KEGG" id="pfla:Pflav_082000"/>
<reference evidence="15 16" key="2">
    <citation type="submission" date="2020-03" db="EMBL/GenBank/DDBJ databases">
        <authorList>
            <person name="Ichikawa N."/>
            <person name="Kimura A."/>
            <person name="Kitahashi Y."/>
            <person name="Uohara A."/>
        </authorList>
    </citation>
    <scope>NUCLEOTIDE SEQUENCE [LARGE SCALE GENOMIC DNA]</scope>
    <source>
        <strain evidence="15 16">NBRC 107702</strain>
    </source>
</reference>
<organism evidence="15 16">
    <name type="scientific">Phytohabitans flavus</name>
    <dbReference type="NCBI Taxonomy" id="1076124"/>
    <lineage>
        <taxon>Bacteria</taxon>
        <taxon>Bacillati</taxon>
        <taxon>Actinomycetota</taxon>
        <taxon>Actinomycetes</taxon>
        <taxon>Micromonosporales</taxon>
        <taxon>Micromonosporaceae</taxon>
    </lineage>
</organism>
<keyword evidence="6" id="KW-0805">Transcription regulation</keyword>
<dbReference type="PANTHER" id="PTHR37461">
    <property type="entry name" value="ANTI-SIGMA-K FACTOR RSKA"/>
    <property type="match status" value="1"/>
</dbReference>
<evidence type="ECO:0000256" key="3">
    <source>
        <dbReference type="ARBA" id="ARBA00022475"/>
    </source>
</evidence>
<evidence type="ECO:0000256" key="5">
    <source>
        <dbReference type="ARBA" id="ARBA00022989"/>
    </source>
</evidence>
<evidence type="ECO:0000256" key="1">
    <source>
        <dbReference type="ARBA" id="ARBA00004167"/>
    </source>
</evidence>
<evidence type="ECO:0000256" key="2">
    <source>
        <dbReference type="ARBA" id="ARBA00004236"/>
    </source>
</evidence>
<gene>
    <name evidence="15" type="ORF">Pflav_082000</name>
</gene>
<evidence type="ECO:0000256" key="10">
    <source>
        <dbReference type="ARBA" id="ARBA00030803"/>
    </source>
</evidence>
<dbReference type="GO" id="GO:0006417">
    <property type="term" value="P:regulation of translation"/>
    <property type="evidence" value="ECO:0007669"/>
    <property type="project" value="TreeGrafter"/>
</dbReference>
<feature type="transmembrane region" description="Helical" evidence="12">
    <location>
        <begin position="103"/>
        <end position="124"/>
    </location>
</feature>
<evidence type="ECO:0000313" key="15">
    <source>
        <dbReference type="EMBL" id="BCB81790.1"/>
    </source>
</evidence>
<protein>
    <recommendedName>
        <fullName evidence="10">Regulator of SigK</fullName>
    </recommendedName>
    <alternativeName>
        <fullName evidence="9">Sigma-K anti-sigma factor RskA</fullName>
    </alternativeName>
</protein>
<sequence length="256" mass="26611">MTDVHSDAHALAGAYALHALSDIERAAFARHLAGCESCTHEVAELEETAARLADGAWSIPPPRLRDNVLAEIRQTRQVAPGRPDSPARAVSTTTGGGWRRRPLMVAAAAAVVLAAGTGTVSYVAQEQRVRDERATAEALRAESARIQEVLAASDARLRSAPVTGGGQVTMVLSESLDEGVVMLSGAQPPGTDRAYQLWYLSSGGLDSRGVLPAGEGGATKLIKNIRGMDNLGVTIEPKDGSTTPSAPTVASVPTDA</sequence>
<dbReference type="InterPro" id="IPR018764">
    <property type="entry name" value="RskA_C"/>
</dbReference>
<keyword evidence="4 12" id="KW-0812">Transmembrane</keyword>
<feature type="domain" description="Anti-sigma-K factor RskA N-terminal" evidence="14">
    <location>
        <begin position="10"/>
        <end position="50"/>
    </location>
</feature>
<dbReference type="Pfam" id="PF10099">
    <property type="entry name" value="RskA_C"/>
    <property type="match status" value="1"/>
</dbReference>
<keyword evidence="16" id="KW-1185">Reference proteome</keyword>
<keyword evidence="5 12" id="KW-1133">Transmembrane helix</keyword>
<dbReference type="Proteomes" id="UP000502508">
    <property type="component" value="Chromosome"/>
</dbReference>
<dbReference type="AlphaFoldDB" id="A0A6F8Y6V0"/>
<accession>A0A6F8Y6V0</accession>
<reference evidence="15 16" key="1">
    <citation type="submission" date="2020-03" db="EMBL/GenBank/DDBJ databases">
        <title>Whole genome shotgun sequence of Phytohabitans flavus NBRC 107702.</title>
        <authorList>
            <person name="Komaki H."/>
            <person name="Tamura T."/>
        </authorList>
    </citation>
    <scope>NUCLEOTIDE SEQUENCE [LARGE SCALE GENOMIC DNA]</scope>
    <source>
        <strain evidence="15 16">NBRC 107702</strain>
    </source>
</reference>
<evidence type="ECO:0000256" key="4">
    <source>
        <dbReference type="ARBA" id="ARBA00022692"/>
    </source>
</evidence>
<evidence type="ECO:0000256" key="12">
    <source>
        <dbReference type="SAM" id="Phobius"/>
    </source>
</evidence>
<dbReference type="Pfam" id="PF22618">
    <property type="entry name" value="RskA_N"/>
    <property type="match status" value="1"/>
</dbReference>
<dbReference type="InterPro" id="IPR051474">
    <property type="entry name" value="Anti-sigma-K/W_factor"/>
</dbReference>
<feature type="region of interest" description="Disordered" evidence="11">
    <location>
        <begin position="236"/>
        <end position="256"/>
    </location>
</feature>
<evidence type="ECO:0000256" key="8">
    <source>
        <dbReference type="ARBA" id="ARBA00023163"/>
    </source>
</evidence>
<evidence type="ECO:0000256" key="7">
    <source>
        <dbReference type="ARBA" id="ARBA00023136"/>
    </source>
</evidence>
<evidence type="ECO:0000259" key="13">
    <source>
        <dbReference type="Pfam" id="PF10099"/>
    </source>
</evidence>
<keyword evidence="3" id="KW-1003">Cell membrane</keyword>
<proteinExistence type="predicted"/>
<evidence type="ECO:0000313" key="16">
    <source>
        <dbReference type="Proteomes" id="UP000502508"/>
    </source>
</evidence>
<evidence type="ECO:0000256" key="11">
    <source>
        <dbReference type="SAM" id="MobiDB-lite"/>
    </source>
</evidence>
<evidence type="ECO:0000256" key="9">
    <source>
        <dbReference type="ARBA" id="ARBA00029829"/>
    </source>
</evidence>
<dbReference type="Gene3D" id="1.10.10.1320">
    <property type="entry name" value="Anti-sigma factor, zinc-finger domain"/>
    <property type="match status" value="1"/>
</dbReference>
<dbReference type="InterPro" id="IPR053877">
    <property type="entry name" value="RskA_N"/>
</dbReference>
<comment type="subcellular location">
    <subcellularLocation>
        <location evidence="2">Cell membrane</location>
    </subcellularLocation>
    <subcellularLocation>
        <location evidence="1">Membrane</location>
        <topology evidence="1">Single-pass membrane protein</topology>
    </subcellularLocation>
</comment>
<dbReference type="GO" id="GO:0005886">
    <property type="term" value="C:plasma membrane"/>
    <property type="evidence" value="ECO:0007669"/>
    <property type="project" value="UniProtKB-SubCell"/>
</dbReference>
<dbReference type="InterPro" id="IPR041916">
    <property type="entry name" value="Anti_sigma_zinc_sf"/>
</dbReference>
<dbReference type="PANTHER" id="PTHR37461:SF1">
    <property type="entry name" value="ANTI-SIGMA-K FACTOR RSKA"/>
    <property type="match status" value="1"/>
</dbReference>
<keyword evidence="8" id="KW-0804">Transcription</keyword>
<evidence type="ECO:0000256" key="6">
    <source>
        <dbReference type="ARBA" id="ARBA00023015"/>
    </source>
</evidence>
<feature type="domain" description="Anti-sigma K factor RskA C-terminal" evidence="13">
    <location>
        <begin position="104"/>
        <end position="248"/>
    </location>
</feature>
<keyword evidence="7 12" id="KW-0472">Membrane</keyword>
<name>A0A6F8Y6V0_9ACTN</name>